<name>A0A3B1CAM3_9ZZZZ</name>
<evidence type="ECO:0000256" key="4">
    <source>
        <dbReference type="ARBA" id="ARBA00023125"/>
    </source>
</evidence>
<evidence type="ECO:0000256" key="1">
    <source>
        <dbReference type="ARBA" id="ARBA00022741"/>
    </source>
</evidence>
<dbReference type="InterPro" id="IPR024096">
    <property type="entry name" value="NO_sig/Golgi_transp_ligand-bd"/>
</dbReference>
<dbReference type="Gene3D" id="3.30.1380.20">
    <property type="entry name" value="Trafficking protein particle complex subunit 3"/>
    <property type="match status" value="1"/>
</dbReference>
<protein>
    <submittedName>
        <fullName evidence="8">Response regulatory protein</fullName>
    </submittedName>
</protein>
<evidence type="ECO:0000256" key="5">
    <source>
        <dbReference type="ARBA" id="ARBA00023163"/>
    </source>
</evidence>
<dbReference type="InterPro" id="IPR010523">
    <property type="entry name" value="XylR_N"/>
</dbReference>
<evidence type="ECO:0000256" key="2">
    <source>
        <dbReference type="ARBA" id="ARBA00022840"/>
    </source>
</evidence>
<keyword evidence="4" id="KW-0238">DNA-binding</keyword>
<reference evidence="8" key="1">
    <citation type="submission" date="2018-06" db="EMBL/GenBank/DDBJ databases">
        <authorList>
            <person name="Zhirakovskaya E."/>
        </authorList>
    </citation>
    <scope>NUCLEOTIDE SEQUENCE</scope>
</reference>
<dbReference type="GO" id="GO:0006355">
    <property type="term" value="P:regulation of DNA-templated transcription"/>
    <property type="evidence" value="ECO:0007669"/>
    <property type="project" value="InterPro"/>
</dbReference>
<dbReference type="PROSITE" id="PS00675">
    <property type="entry name" value="SIGMA54_INTERACT_1"/>
    <property type="match status" value="1"/>
</dbReference>
<dbReference type="PROSITE" id="PS00688">
    <property type="entry name" value="SIGMA54_INTERACT_3"/>
    <property type="match status" value="1"/>
</dbReference>
<sequence>RKELMETVGVEAAKGILTRFGYAQGWRTANSLKKNIPWDNNKEWARGGGRLHQIEGVAKVTPVKKSKYLQEGYWDNSYEAEQHLVGFAKSDEPVCWSLTGFASGYTSAVMKKRVIFIEDKCVAKGDSRCHVIGKPVEQWGKEAESVLRYYSHRNLMKTLGSVAKKLRQTEKKLKEKTDKLKKEEVRDQNISARSPCMIAVLQTAQRTAPVDSTILILGESGSGKELLAKFIHQNSSRAQGDFVPINCGAFPEALLETELFGHVKGAFTGADSDRMGIFEQADGGTLFLDEVGEMTPRTQVRLLRALQEKEIQRVGESKIKKVNVRILAATNQDLVQMVKEKTFREDLYYRLRVVELRLPPLRDRREDIVPLAKLFLDRFSGRYNKNIIGFDHFFADFILRHPWPGNIRELQNVIESAVVLTQGRKLTVQDIPGNVSLHLKTEDDTKRPVLKLSEEVSHAVSNALQVMKGASQAEIAMALGITPATLWRKKKEIEKIRSL</sequence>
<keyword evidence="6" id="KW-0175">Coiled coil</keyword>
<dbReference type="InterPro" id="IPR025943">
    <property type="entry name" value="Sigma_54_int_dom_ATP-bd_2"/>
</dbReference>
<dbReference type="InterPro" id="IPR027417">
    <property type="entry name" value="P-loop_NTPase"/>
</dbReference>
<feature type="non-terminal residue" evidence="8">
    <location>
        <position position="1"/>
    </location>
</feature>
<dbReference type="InterPro" id="IPR058031">
    <property type="entry name" value="AAA_lid_NorR"/>
</dbReference>
<dbReference type="SUPFAM" id="SSF52540">
    <property type="entry name" value="P-loop containing nucleoside triphosphate hydrolases"/>
    <property type="match status" value="1"/>
</dbReference>
<keyword evidence="5" id="KW-0804">Transcription</keyword>
<dbReference type="InterPro" id="IPR025662">
    <property type="entry name" value="Sigma_54_int_dom_ATP-bd_1"/>
</dbReference>
<keyword evidence="2" id="KW-0067">ATP-binding</keyword>
<dbReference type="SUPFAM" id="SSF111126">
    <property type="entry name" value="Ligand-binding domain in the NO signalling and Golgi transport"/>
    <property type="match status" value="1"/>
</dbReference>
<dbReference type="Gene3D" id="3.40.50.300">
    <property type="entry name" value="P-loop containing nucleotide triphosphate hydrolases"/>
    <property type="match status" value="1"/>
</dbReference>
<evidence type="ECO:0000259" key="7">
    <source>
        <dbReference type="PROSITE" id="PS50045"/>
    </source>
</evidence>
<dbReference type="SMART" id="SM00382">
    <property type="entry name" value="AAA"/>
    <property type="match status" value="1"/>
</dbReference>
<dbReference type="InterPro" id="IPR004096">
    <property type="entry name" value="V4R"/>
</dbReference>
<keyword evidence="3" id="KW-0805">Transcription regulation</keyword>
<dbReference type="SMART" id="SM00989">
    <property type="entry name" value="V4R"/>
    <property type="match status" value="1"/>
</dbReference>
<evidence type="ECO:0000256" key="3">
    <source>
        <dbReference type="ARBA" id="ARBA00023015"/>
    </source>
</evidence>
<dbReference type="PROSITE" id="PS00676">
    <property type="entry name" value="SIGMA54_INTERACT_2"/>
    <property type="match status" value="1"/>
</dbReference>
<dbReference type="Pfam" id="PF06505">
    <property type="entry name" value="XylR_N"/>
    <property type="match status" value="1"/>
</dbReference>
<dbReference type="PANTHER" id="PTHR32071">
    <property type="entry name" value="TRANSCRIPTIONAL REGULATORY PROTEIN"/>
    <property type="match status" value="1"/>
</dbReference>
<dbReference type="InterPro" id="IPR002078">
    <property type="entry name" value="Sigma_54_int"/>
</dbReference>
<dbReference type="PROSITE" id="PS50045">
    <property type="entry name" value="SIGMA54_INTERACT_4"/>
    <property type="match status" value="1"/>
</dbReference>
<proteinExistence type="predicted"/>
<dbReference type="InterPro" id="IPR003593">
    <property type="entry name" value="AAA+_ATPase"/>
</dbReference>
<dbReference type="AlphaFoldDB" id="A0A3B1CAM3"/>
<evidence type="ECO:0000313" key="8">
    <source>
        <dbReference type="EMBL" id="VAX25232.1"/>
    </source>
</evidence>
<dbReference type="EMBL" id="UOGB01000322">
    <property type="protein sequence ID" value="VAX25232.1"/>
    <property type="molecule type" value="Genomic_DNA"/>
</dbReference>
<dbReference type="GO" id="GO:0005524">
    <property type="term" value="F:ATP binding"/>
    <property type="evidence" value="ECO:0007669"/>
    <property type="project" value="UniProtKB-KW"/>
</dbReference>
<dbReference type="GO" id="GO:0003677">
    <property type="term" value="F:DNA binding"/>
    <property type="evidence" value="ECO:0007669"/>
    <property type="project" value="UniProtKB-KW"/>
</dbReference>
<dbReference type="FunFam" id="3.40.50.300:FF:000006">
    <property type="entry name" value="DNA-binding transcriptional regulator NtrC"/>
    <property type="match status" value="1"/>
</dbReference>
<evidence type="ECO:0000256" key="6">
    <source>
        <dbReference type="SAM" id="Coils"/>
    </source>
</evidence>
<organism evidence="8">
    <name type="scientific">hydrothermal vent metagenome</name>
    <dbReference type="NCBI Taxonomy" id="652676"/>
    <lineage>
        <taxon>unclassified sequences</taxon>
        <taxon>metagenomes</taxon>
        <taxon>ecological metagenomes</taxon>
    </lineage>
</organism>
<dbReference type="Pfam" id="PF02830">
    <property type="entry name" value="V4R"/>
    <property type="match status" value="1"/>
</dbReference>
<keyword evidence="1" id="KW-0547">Nucleotide-binding</keyword>
<dbReference type="InterPro" id="IPR025944">
    <property type="entry name" value="Sigma_54_int_dom_CS"/>
</dbReference>
<feature type="coiled-coil region" evidence="6">
    <location>
        <begin position="159"/>
        <end position="186"/>
    </location>
</feature>
<dbReference type="Pfam" id="PF00158">
    <property type="entry name" value="Sigma54_activat"/>
    <property type="match status" value="1"/>
</dbReference>
<gene>
    <name evidence="8" type="ORF">MNBD_NITROSPINAE03-1657</name>
</gene>
<accession>A0A3B1CAM3</accession>
<dbReference type="Gene3D" id="1.10.8.60">
    <property type="match status" value="1"/>
</dbReference>
<feature type="domain" description="Sigma-54 factor interaction" evidence="7">
    <location>
        <begin position="190"/>
        <end position="419"/>
    </location>
</feature>
<dbReference type="Pfam" id="PF25601">
    <property type="entry name" value="AAA_lid_14"/>
    <property type="match status" value="1"/>
</dbReference>
<dbReference type="CDD" id="cd00009">
    <property type="entry name" value="AAA"/>
    <property type="match status" value="1"/>
</dbReference>